<dbReference type="AlphaFoldDB" id="A0A518GPF9"/>
<feature type="signal peptide" evidence="1">
    <location>
        <begin position="1"/>
        <end position="20"/>
    </location>
</feature>
<keyword evidence="3" id="KW-1185">Reference proteome</keyword>
<dbReference type="Proteomes" id="UP000315349">
    <property type="component" value="Chromosome"/>
</dbReference>
<dbReference type="RefSeq" id="WP_222423322.1">
    <property type="nucleotide sequence ID" value="NZ_CP036299.1"/>
</dbReference>
<proteinExistence type="predicted"/>
<accession>A0A518GPF9</accession>
<name>A0A518GPF9_9PLAN</name>
<protein>
    <recommendedName>
        <fullName evidence="4">Glycoside hydrolase family 5 domain-containing protein</fullName>
    </recommendedName>
</protein>
<evidence type="ECO:0000313" key="2">
    <source>
        <dbReference type="EMBL" id="QDV30508.1"/>
    </source>
</evidence>
<dbReference type="KEGG" id="peh:Spb1_24420"/>
<sequence precursor="true">MIRASLTVMTLLVCTALSHAAEPRTRVSIVGEAFHINEQPTYAGRSWNGKRIVGLLFNSRMVQATFDDLNPQTRERWAYPDTKTWDTDRNLQEFLAAMPEWRKHGLLAITVNLQGGSPQGYSKEQPWHNSAFTESGALRAEYVARLERVLARADELGMVVIVGYFYFGQDERLKDEAAVIAATDAATKWLLKSGFRNVIVEVNNECDVKAYDHEILQPDRIHELIERVRRTEHDGWRLPVGTSYKGGAIPRENVVRSSDFLLLHGNGVKEPERITEMVRRTRNVPGYRPMPILFNEDDHFLFDQPSNNFSAAVGEYASWGYFDYRMKNEGYDEGYQSVPVNWGISSPRKRGFFKLLSEITGSNP</sequence>
<dbReference type="InterPro" id="IPR017853">
    <property type="entry name" value="GH"/>
</dbReference>
<keyword evidence="1" id="KW-0732">Signal</keyword>
<reference evidence="2 3" key="1">
    <citation type="submission" date="2019-02" db="EMBL/GenBank/DDBJ databases">
        <title>Deep-cultivation of Planctomycetes and their phenomic and genomic characterization uncovers novel biology.</title>
        <authorList>
            <person name="Wiegand S."/>
            <person name="Jogler M."/>
            <person name="Boedeker C."/>
            <person name="Pinto D."/>
            <person name="Vollmers J."/>
            <person name="Rivas-Marin E."/>
            <person name="Kohn T."/>
            <person name="Peeters S.H."/>
            <person name="Heuer A."/>
            <person name="Rast P."/>
            <person name="Oberbeckmann S."/>
            <person name="Bunk B."/>
            <person name="Jeske O."/>
            <person name="Meyerdierks A."/>
            <person name="Storesund J.E."/>
            <person name="Kallscheuer N."/>
            <person name="Luecker S."/>
            <person name="Lage O.M."/>
            <person name="Pohl T."/>
            <person name="Merkel B.J."/>
            <person name="Hornburger P."/>
            <person name="Mueller R.-W."/>
            <person name="Bruemmer F."/>
            <person name="Labrenz M."/>
            <person name="Spormann A.M."/>
            <person name="Op den Camp H."/>
            <person name="Overmann J."/>
            <person name="Amann R."/>
            <person name="Jetten M.S.M."/>
            <person name="Mascher T."/>
            <person name="Medema M.H."/>
            <person name="Devos D.P."/>
            <person name="Kaster A.-K."/>
            <person name="Ovreas L."/>
            <person name="Rohde M."/>
            <person name="Galperin M.Y."/>
            <person name="Jogler C."/>
        </authorList>
    </citation>
    <scope>NUCLEOTIDE SEQUENCE [LARGE SCALE GENOMIC DNA]</scope>
    <source>
        <strain evidence="2 3">Spb1</strain>
    </source>
</reference>
<organism evidence="2 3">
    <name type="scientific">Planctopirus ephydatiae</name>
    <dbReference type="NCBI Taxonomy" id="2528019"/>
    <lineage>
        <taxon>Bacteria</taxon>
        <taxon>Pseudomonadati</taxon>
        <taxon>Planctomycetota</taxon>
        <taxon>Planctomycetia</taxon>
        <taxon>Planctomycetales</taxon>
        <taxon>Planctomycetaceae</taxon>
        <taxon>Planctopirus</taxon>
    </lineage>
</organism>
<dbReference type="EMBL" id="CP036299">
    <property type="protein sequence ID" value="QDV30508.1"/>
    <property type="molecule type" value="Genomic_DNA"/>
</dbReference>
<dbReference type="SUPFAM" id="SSF51445">
    <property type="entry name" value="(Trans)glycosidases"/>
    <property type="match status" value="1"/>
</dbReference>
<evidence type="ECO:0000313" key="3">
    <source>
        <dbReference type="Proteomes" id="UP000315349"/>
    </source>
</evidence>
<evidence type="ECO:0000256" key="1">
    <source>
        <dbReference type="SAM" id="SignalP"/>
    </source>
</evidence>
<gene>
    <name evidence="2" type="ORF">Spb1_24420</name>
</gene>
<feature type="chain" id="PRO_5021847300" description="Glycoside hydrolase family 5 domain-containing protein" evidence="1">
    <location>
        <begin position="21"/>
        <end position="364"/>
    </location>
</feature>
<dbReference type="Gene3D" id="3.20.20.80">
    <property type="entry name" value="Glycosidases"/>
    <property type="match status" value="1"/>
</dbReference>
<evidence type="ECO:0008006" key="4">
    <source>
        <dbReference type="Google" id="ProtNLM"/>
    </source>
</evidence>